<dbReference type="EMBL" id="BPLR01008329">
    <property type="protein sequence ID" value="GIY23888.1"/>
    <property type="molecule type" value="Genomic_DNA"/>
</dbReference>
<accession>A0AAV4RNP9</accession>
<name>A0AAV4RNP9_CAEEX</name>
<dbReference type="AlphaFoldDB" id="A0AAV4RNP9"/>
<sequence length="91" mass="10182">MGGSARIESLFGRSEALFGTAEPSEKRRPLIRRSSHNPGLSTDLSVRFPPHFERCSLPTLLTFTTFQCSWPLMLSPPFAHPNLECFLVAFS</sequence>
<gene>
    <name evidence="2" type="ORF">CEXT_294941</name>
</gene>
<reference evidence="2 3" key="1">
    <citation type="submission" date="2021-06" db="EMBL/GenBank/DDBJ databases">
        <title>Caerostris extrusa draft genome.</title>
        <authorList>
            <person name="Kono N."/>
            <person name="Arakawa K."/>
        </authorList>
    </citation>
    <scope>NUCLEOTIDE SEQUENCE [LARGE SCALE GENOMIC DNA]</scope>
</reference>
<organism evidence="2 3">
    <name type="scientific">Caerostris extrusa</name>
    <name type="common">Bark spider</name>
    <name type="synonym">Caerostris bankana</name>
    <dbReference type="NCBI Taxonomy" id="172846"/>
    <lineage>
        <taxon>Eukaryota</taxon>
        <taxon>Metazoa</taxon>
        <taxon>Ecdysozoa</taxon>
        <taxon>Arthropoda</taxon>
        <taxon>Chelicerata</taxon>
        <taxon>Arachnida</taxon>
        <taxon>Araneae</taxon>
        <taxon>Araneomorphae</taxon>
        <taxon>Entelegynae</taxon>
        <taxon>Araneoidea</taxon>
        <taxon>Araneidae</taxon>
        <taxon>Caerostris</taxon>
    </lineage>
</organism>
<evidence type="ECO:0000256" key="1">
    <source>
        <dbReference type="SAM" id="MobiDB-lite"/>
    </source>
</evidence>
<keyword evidence="3" id="KW-1185">Reference proteome</keyword>
<evidence type="ECO:0000313" key="3">
    <source>
        <dbReference type="Proteomes" id="UP001054945"/>
    </source>
</evidence>
<evidence type="ECO:0000313" key="2">
    <source>
        <dbReference type="EMBL" id="GIY23888.1"/>
    </source>
</evidence>
<proteinExistence type="predicted"/>
<dbReference type="Proteomes" id="UP001054945">
    <property type="component" value="Unassembled WGS sequence"/>
</dbReference>
<protein>
    <submittedName>
        <fullName evidence="2">Uncharacterized protein</fullName>
    </submittedName>
</protein>
<comment type="caution">
    <text evidence="2">The sequence shown here is derived from an EMBL/GenBank/DDBJ whole genome shotgun (WGS) entry which is preliminary data.</text>
</comment>
<feature type="region of interest" description="Disordered" evidence="1">
    <location>
        <begin position="18"/>
        <end position="41"/>
    </location>
</feature>